<dbReference type="PANTHER" id="PTHR32319:SF0">
    <property type="entry name" value="BACTERIAL HEMOLYSIN-LIKE PROTEIN"/>
    <property type="match status" value="1"/>
</dbReference>
<dbReference type="SUPFAM" id="SSF55174">
    <property type="entry name" value="Alpha-L RNA-binding motif"/>
    <property type="match status" value="1"/>
</dbReference>
<dbReference type="GO" id="GO:0008168">
    <property type="term" value="F:methyltransferase activity"/>
    <property type="evidence" value="ECO:0007669"/>
    <property type="project" value="UniProtKB-KW"/>
</dbReference>
<dbReference type="OrthoDB" id="9784736at2"/>
<keyword evidence="1 3" id="KW-0694">RNA-binding</keyword>
<dbReference type="PIRSF" id="PIRSF005578">
    <property type="entry name" value="TlyA"/>
    <property type="match status" value="1"/>
</dbReference>
<reference evidence="5 6" key="1">
    <citation type="submission" date="2016-10" db="EMBL/GenBank/DDBJ databases">
        <authorList>
            <person name="de Groot N.N."/>
        </authorList>
    </citation>
    <scope>NUCLEOTIDE SEQUENCE [LARGE SCALE GENOMIC DNA]</scope>
    <source>
        <strain evidence="5 6">DSM 9990</strain>
    </source>
</reference>
<evidence type="ECO:0000256" key="2">
    <source>
        <dbReference type="ARBA" id="ARBA00029460"/>
    </source>
</evidence>
<dbReference type="STRING" id="39841.SAMN05660836_01301"/>
<dbReference type="GO" id="GO:0003723">
    <property type="term" value="F:RNA binding"/>
    <property type="evidence" value="ECO:0007669"/>
    <property type="project" value="UniProtKB-KW"/>
</dbReference>
<dbReference type="Pfam" id="PF01728">
    <property type="entry name" value="FtsJ"/>
    <property type="match status" value="1"/>
</dbReference>
<gene>
    <name evidence="5" type="ORF">SAMN05660836_01301</name>
</gene>
<accession>A0A1I4T9Y5</accession>
<dbReference type="InterPro" id="IPR029063">
    <property type="entry name" value="SAM-dependent_MTases_sf"/>
</dbReference>
<dbReference type="Gene3D" id="3.10.290.10">
    <property type="entry name" value="RNA-binding S4 domain"/>
    <property type="match status" value="1"/>
</dbReference>
<keyword evidence="5" id="KW-0808">Transferase</keyword>
<evidence type="ECO:0000259" key="4">
    <source>
        <dbReference type="SMART" id="SM00363"/>
    </source>
</evidence>
<evidence type="ECO:0000313" key="6">
    <source>
        <dbReference type="Proteomes" id="UP000199611"/>
    </source>
</evidence>
<keyword evidence="6" id="KW-1185">Reference proteome</keyword>
<evidence type="ECO:0000256" key="1">
    <source>
        <dbReference type="ARBA" id="ARBA00022884"/>
    </source>
</evidence>
<dbReference type="PANTHER" id="PTHR32319">
    <property type="entry name" value="BACTERIAL HEMOLYSIN-LIKE PROTEIN"/>
    <property type="match status" value="1"/>
</dbReference>
<dbReference type="NCBIfam" id="TIGR00478">
    <property type="entry name" value="tly"/>
    <property type="match status" value="1"/>
</dbReference>
<evidence type="ECO:0000313" key="5">
    <source>
        <dbReference type="EMBL" id="SFM73380.1"/>
    </source>
</evidence>
<dbReference type="InterPro" id="IPR002942">
    <property type="entry name" value="S4_RNA-bd"/>
</dbReference>
<dbReference type="SMART" id="SM00363">
    <property type="entry name" value="S4"/>
    <property type="match status" value="1"/>
</dbReference>
<name>A0A1I4T9Y5_9BACT</name>
<dbReference type="EMBL" id="FOUU01000003">
    <property type="protein sequence ID" value="SFM73380.1"/>
    <property type="molecule type" value="Genomic_DNA"/>
</dbReference>
<dbReference type="GO" id="GO:0032259">
    <property type="term" value="P:methylation"/>
    <property type="evidence" value="ECO:0007669"/>
    <property type="project" value="UniProtKB-KW"/>
</dbReference>
<comment type="similarity">
    <text evidence="2">Belongs to the TlyA family.</text>
</comment>
<protein>
    <submittedName>
        <fullName evidence="5">23S rRNA (Cytidine1920-2'-O)/16S rRNA (Cytidine1409-2'-O)-methyltransferase</fullName>
    </submittedName>
</protein>
<dbReference type="InterPro" id="IPR047048">
    <property type="entry name" value="TlyA"/>
</dbReference>
<organism evidence="5 6">
    <name type="scientific">Thermodesulforhabdus norvegica</name>
    <dbReference type="NCBI Taxonomy" id="39841"/>
    <lineage>
        <taxon>Bacteria</taxon>
        <taxon>Pseudomonadati</taxon>
        <taxon>Thermodesulfobacteriota</taxon>
        <taxon>Syntrophobacteria</taxon>
        <taxon>Syntrophobacterales</taxon>
        <taxon>Thermodesulforhabdaceae</taxon>
        <taxon>Thermodesulforhabdus</taxon>
    </lineage>
</organism>
<proteinExistence type="inferred from homology"/>
<dbReference type="Pfam" id="PF01479">
    <property type="entry name" value="S4"/>
    <property type="match status" value="1"/>
</dbReference>
<dbReference type="SUPFAM" id="SSF53335">
    <property type="entry name" value="S-adenosyl-L-methionine-dependent methyltransferases"/>
    <property type="match status" value="1"/>
</dbReference>
<dbReference type="InterPro" id="IPR002877">
    <property type="entry name" value="RNA_MeTrfase_FtsJ_dom"/>
</dbReference>
<dbReference type="AlphaFoldDB" id="A0A1I4T9Y5"/>
<dbReference type="Gene3D" id="3.40.50.150">
    <property type="entry name" value="Vaccinia Virus protein VP39"/>
    <property type="match status" value="1"/>
</dbReference>
<evidence type="ECO:0000256" key="3">
    <source>
        <dbReference type="PROSITE-ProRule" id="PRU00182"/>
    </source>
</evidence>
<keyword evidence="5" id="KW-0489">Methyltransferase</keyword>
<dbReference type="Proteomes" id="UP000199611">
    <property type="component" value="Unassembled WGS sequence"/>
</dbReference>
<dbReference type="PROSITE" id="PS50889">
    <property type="entry name" value="S4"/>
    <property type="match status" value="1"/>
</dbReference>
<dbReference type="InterPro" id="IPR004538">
    <property type="entry name" value="Hemolysin_A/TlyA"/>
</dbReference>
<sequence>MQRNSGQRVPDYERLDKLLVRRGLVETRSRAQAVIMSGSVYVNGERVTKAGARVSVEANVEIRGKPIRYVSRGGLKLEHALNFFGINPAGCVCMDVGASTGGFTDCLLQHGASRVYAVDVGYGQLDWKLRKDHRVVVLEKRNIRYLPREAVSDPIELATIDTSFISLKLVIPSVTGFLKKGAITIALIKPQFEAGRKQVGKGGVVRDPAVHDRVCSEIRSFMEDLGFDVLGITPSPILGPRGNREFFIAGVWKPHSVTTSGSEGNGELSINPARLNNAKKADKSLFL</sequence>
<dbReference type="CDD" id="cd00165">
    <property type="entry name" value="S4"/>
    <property type="match status" value="1"/>
</dbReference>
<feature type="domain" description="RNA-binding S4" evidence="4">
    <location>
        <begin position="13"/>
        <end position="78"/>
    </location>
</feature>
<dbReference type="InterPro" id="IPR036986">
    <property type="entry name" value="S4_RNA-bd_sf"/>
</dbReference>